<sequence>MGTFIGHAVPGTLFLIVGLWHVWCTINRYVQNPNDSRVRVWNPVPGFNGRVKYLELYIIVCGTFIDLCAELLYSPHPKYFINGVLDSAHLYCFEHAGMIVMFFIFGLVSLFSVKSSYLPMPDGALCFVIAAAFSSEYLLFHFHSTSHKGMEGHYHFILLMLIGLSILTSVLGALVPSSFPVDLSSGIALTLQGLWFYQTAFTLYGPMMPEGCQLIGDDIVCLSSDSLIRGELLANFQLFTLVVGVFALIALSYSFASSRYARSQEEFTES</sequence>
<keyword evidence="3 6" id="KW-0812">Transmembrane</keyword>
<evidence type="ECO:0000256" key="1">
    <source>
        <dbReference type="ARBA" id="ARBA00004141"/>
    </source>
</evidence>
<keyword evidence="8" id="KW-1185">Reference proteome</keyword>
<evidence type="ECO:0000313" key="7">
    <source>
        <dbReference type="EMBL" id="KAK9699040.1"/>
    </source>
</evidence>
<feature type="transmembrane region" description="Helical" evidence="6">
    <location>
        <begin position="154"/>
        <end position="175"/>
    </location>
</feature>
<reference evidence="7" key="1">
    <citation type="submission" date="2024-03" db="EMBL/GenBank/DDBJ databases">
        <title>WGS assembly of Saponaria officinalis var. Norfolk2.</title>
        <authorList>
            <person name="Jenkins J."/>
            <person name="Shu S."/>
            <person name="Grimwood J."/>
            <person name="Barry K."/>
            <person name="Goodstein D."/>
            <person name="Schmutz J."/>
            <person name="Leebens-Mack J."/>
            <person name="Osbourn A."/>
        </authorList>
    </citation>
    <scope>NUCLEOTIDE SEQUENCE [LARGE SCALE GENOMIC DNA]</scope>
    <source>
        <strain evidence="7">JIC</strain>
    </source>
</reference>
<dbReference type="PANTHER" id="PTHR47119:SF1">
    <property type="entry name" value="PLANT VIRAL-RESPONSE FAMILY PROTEIN"/>
    <property type="match status" value="1"/>
</dbReference>
<evidence type="ECO:0008006" key="9">
    <source>
        <dbReference type="Google" id="ProtNLM"/>
    </source>
</evidence>
<keyword evidence="5 6" id="KW-0472">Membrane</keyword>
<evidence type="ECO:0000256" key="3">
    <source>
        <dbReference type="ARBA" id="ARBA00022692"/>
    </source>
</evidence>
<gene>
    <name evidence="7" type="ORF">RND81_08G149000</name>
</gene>
<comment type="caution">
    <text evidence="7">The sequence shown here is derived from an EMBL/GenBank/DDBJ whole genome shotgun (WGS) entry which is preliminary data.</text>
</comment>
<evidence type="ECO:0000256" key="2">
    <source>
        <dbReference type="ARBA" id="ARBA00006948"/>
    </source>
</evidence>
<dbReference type="PANTHER" id="PTHR47119">
    <property type="entry name" value="PLANT VIRAL-RESPONSE FAMILY PROTEIN"/>
    <property type="match status" value="1"/>
</dbReference>
<accession>A0AAW1J8F0</accession>
<dbReference type="InterPro" id="IPR006904">
    <property type="entry name" value="DUF716"/>
</dbReference>
<evidence type="ECO:0000256" key="5">
    <source>
        <dbReference type="ARBA" id="ARBA00023136"/>
    </source>
</evidence>
<feature type="transmembrane region" description="Helical" evidence="6">
    <location>
        <begin position="12"/>
        <end position="30"/>
    </location>
</feature>
<dbReference type="GO" id="GO:0016020">
    <property type="term" value="C:membrane"/>
    <property type="evidence" value="ECO:0007669"/>
    <property type="project" value="UniProtKB-SubCell"/>
</dbReference>
<protein>
    <recommendedName>
        <fullName evidence="9">Transmembrane protein 45B</fullName>
    </recommendedName>
</protein>
<feature type="transmembrane region" description="Helical" evidence="6">
    <location>
        <begin position="123"/>
        <end position="142"/>
    </location>
</feature>
<dbReference type="AlphaFoldDB" id="A0AAW1J8F0"/>
<comment type="similarity">
    <text evidence="2">Belongs to the TMEM45 family.</text>
</comment>
<evidence type="ECO:0000256" key="6">
    <source>
        <dbReference type="SAM" id="Phobius"/>
    </source>
</evidence>
<evidence type="ECO:0000256" key="4">
    <source>
        <dbReference type="ARBA" id="ARBA00022989"/>
    </source>
</evidence>
<organism evidence="7 8">
    <name type="scientific">Saponaria officinalis</name>
    <name type="common">Common soapwort</name>
    <name type="synonym">Lychnis saponaria</name>
    <dbReference type="NCBI Taxonomy" id="3572"/>
    <lineage>
        <taxon>Eukaryota</taxon>
        <taxon>Viridiplantae</taxon>
        <taxon>Streptophyta</taxon>
        <taxon>Embryophyta</taxon>
        <taxon>Tracheophyta</taxon>
        <taxon>Spermatophyta</taxon>
        <taxon>Magnoliopsida</taxon>
        <taxon>eudicotyledons</taxon>
        <taxon>Gunneridae</taxon>
        <taxon>Pentapetalae</taxon>
        <taxon>Caryophyllales</taxon>
        <taxon>Caryophyllaceae</taxon>
        <taxon>Caryophylleae</taxon>
        <taxon>Saponaria</taxon>
    </lineage>
</organism>
<proteinExistence type="inferred from homology"/>
<name>A0AAW1J8F0_SAPOF</name>
<keyword evidence="4 6" id="KW-1133">Transmembrane helix</keyword>
<feature type="transmembrane region" description="Helical" evidence="6">
    <location>
        <begin position="93"/>
        <end position="111"/>
    </location>
</feature>
<comment type="subcellular location">
    <subcellularLocation>
        <location evidence="1">Membrane</location>
        <topology evidence="1">Multi-pass membrane protein</topology>
    </subcellularLocation>
</comment>
<dbReference type="Proteomes" id="UP001443914">
    <property type="component" value="Unassembled WGS sequence"/>
</dbReference>
<feature type="transmembrane region" description="Helical" evidence="6">
    <location>
        <begin position="236"/>
        <end position="256"/>
    </location>
</feature>
<dbReference type="Pfam" id="PF04819">
    <property type="entry name" value="DUF716"/>
    <property type="match status" value="1"/>
</dbReference>
<evidence type="ECO:0000313" key="8">
    <source>
        <dbReference type="Proteomes" id="UP001443914"/>
    </source>
</evidence>
<dbReference type="EMBL" id="JBDFQZ010000008">
    <property type="protein sequence ID" value="KAK9699040.1"/>
    <property type="molecule type" value="Genomic_DNA"/>
</dbReference>